<keyword evidence="1" id="KW-0472">Membrane</keyword>
<name>A0A3D9LJU1_9FLAO</name>
<keyword evidence="3" id="KW-1185">Reference proteome</keyword>
<keyword evidence="1" id="KW-1133">Transmembrane helix</keyword>
<evidence type="ECO:0000313" key="3">
    <source>
        <dbReference type="Proteomes" id="UP000256919"/>
    </source>
</evidence>
<evidence type="ECO:0000313" key="2">
    <source>
        <dbReference type="EMBL" id="REE07638.1"/>
    </source>
</evidence>
<dbReference type="OrthoDB" id="1493442at2"/>
<sequence length="197" mass="23436">MRESEKEEKLKEYDIRHHFWRDKVFNQMAYSINLFLTIGFGLMGFMISQKDQYSDWTISSTNDCNWNVIFFFITMLITFLSIIIGTISVTSRLFDLRFTSNILKTRKKTLKNFDKLLSDDFPDETNEKNLISYFKVMFGKNYRISDKDYLNLELLEQKFMTLRGLTRQLGRLSWITHKVQIVVTLIAVLIYGFLIVN</sequence>
<keyword evidence="1" id="KW-0812">Transmembrane</keyword>
<gene>
    <name evidence="2" type="ORF">DFQ09_1156</name>
</gene>
<accession>A0A3D9LJU1</accession>
<feature type="transmembrane region" description="Helical" evidence="1">
    <location>
        <begin position="28"/>
        <end position="48"/>
    </location>
</feature>
<protein>
    <submittedName>
        <fullName evidence="2">Uncharacterized protein</fullName>
    </submittedName>
</protein>
<dbReference type="RefSeq" id="WP_147298375.1">
    <property type="nucleotide sequence ID" value="NZ_QREI01000015.1"/>
</dbReference>
<feature type="transmembrane region" description="Helical" evidence="1">
    <location>
        <begin position="68"/>
        <end position="94"/>
    </location>
</feature>
<organism evidence="2 3">
    <name type="scientific">Winogradskyella pacifica</name>
    <dbReference type="NCBI Taxonomy" id="664642"/>
    <lineage>
        <taxon>Bacteria</taxon>
        <taxon>Pseudomonadati</taxon>
        <taxon>Bacteroidota</taxon>
        <taxon>Flavobacteriia</taxon>
        <taxon>Flavobacteriales</taxon>
        <taxon>Flavobacteriaceae</taxon>
        <taxon>Winogradskyella</taxon>
    </lineage>
</organism>
<dbReference type="AlphaFoldDB" id="A0A3D9LJU1"/>
<proteinExistence type="predicted"/>
<dbReference type="Proteomes" id="UP000256919">
    <property type="component" value="Unassembled WGS sequence"/>
</dbReference>
<evidence type="ECO:0000256" key="1">
    <source>
        <dbReference type="SAM" id="Phobius"/>
    </source>
</evidence>
<comment type="caution">
    <text evidence="2">The sequence shown here is derived from an EMBL/GenBank/DDBJ whole genome shotgun (WGS) entry which is preliminary data.</text>
</comment>
<dbReference type="EMBL" id="QREI01000015">
    <property type="protein sequence ID" value="REE07638.1"/>
    <property type="molecule type" value="Genomic_DNA"/>
</dbReference>
<reference evidence="2 3" key="1">
    <citation type="submission" date="2018-07" db="EMBL/GenBank/DDBJ databases">
        <title>Genomic Encyclopedia of Type Strains, Phase III (KMG-III): the genomes of soil and plant-associated and newly described type strains.</title>
        <authorList>
            <person name="Whitman W."/>
        </authorList>
    </citation>
    <scope>NUCLEOTIDE SEQUENCE [LARGE SCALE GENOMIC DNA]</scope>
    <source>
        <strain evidence="2 3">CECT 7948</strain>
    </source>
</reference>
<feature type="transmembrane region" description="Helical" evidence="1">
    <location>
        <begin position="179"/>
        <end position="196"/>
    </location>
</feature>